<keyword evidence="2" id="KW-0479">Metal-binding</keyword>
<feature type="domain" description="Oberon-like PHD finger" evidence="7">
    <location>
        <begin position="157"/>
        <end position="290"/>
    </location>
</feature>
<comment type="caution">
    <text evidence="10">The sequence shown here is derived from an EMBL/GenBank/DDBJ whole genome shotgun (WGS) entry which is preliminary data.</text>
</comment>
<dbReference type="InterPro" id="IPR032881">
    <property type="entry name" value="Oberon-like_PHD"/>
</dbReference>
<keyword evidence="5" id="KW-0539">Nucleus</keyword>
<evidence type="ECO:0000259" key="9">
    <source>
        <dbReference type="Pfam" id="PF24590"/>
    </source>
</evidence>
<feature type="domain" description="DUF7615" evidence="9">
    <location>
        <begin position="371"/>
        <end position="476"/>
    </location>
</feature>
<dbReference type="AlphaFoldDB" id="A0AAP0X371"/>
<protein>
    <recommendedName>
        <fullName evidence="12">Oberon PHD finger domain-containing protein</fullName>
    </recommendedName>
</protein>
<proteinExistence type="predicted"/>
<dbReference type="InterPro" id="IPR056034">
    <property type="entry name" value="DUF7615"/>
</dbReference>
<evidence type="ECO:0000256" key="2">
    <source>
        <dbReference type="ARBA" id="ARBA00022723"/>
    </source>
</evidence>
<evidence type="ECO:0000256" key="6">
    <source>
        <dbReference type="SAM" id="Coils"/>
    </source>
</evidence>
<keyword evidence="6" id="KW-0175">Coiled coil</keyword>
<dbReference type="GO" id="GO:0005634">
    <property type="term" value="C:nucleus"/>
    <property type="evidence" value="ECO:0007669"/>
    <property type="project" value="UniProtKB-SubCell"/>
</dbReference>
<evidence type="ECO:0000256" key="4">
    <source>
        <dbReference type="ARBA" id="ARBA00022833"/>
    </source>
</evidence>
<organism evidence="10 11">
    <name type="scientific">Liquidambar formosana</name>
    <name type="common">Formosan gum</name>
    <dbReference type="NCBI Taxonomy" id="63359"/>
    <lineage>
        <taxon>Eukaryota</taxon>
        <taxon>Viridiplantae</taxon>
        <taxon>Streptophyta</taxon>
        <taxon>Embryophyta</taxon>
        <taxon>Tracheophyta</taxon>
        <taxon>Spermatophyta</taxon>
        <taxon>Magnoliopsida</taxon>
        <taxon>eudicotyledons</taxon>
        <taxon>Gunneridae</taxon>
        <taxon>Pentapetalae</taxon>
        <taxon>Saxifragales</taxon>
        <taxon>Altingiaceae</taxon>
        <taxon>Liquidambar</taxon>
    </lineage>
</organism>
<evidence type="ECO:0008006" key="12">
    <source>
        <dbReference type="Google" id="ProtNLM"/>
    </source>
</evidence>
<comment type="subcellular location">
    <subcellularLocation>
        <location evidence="1">Nucleus</location>
    </subcellularLocation>
</comment>
<dbReference type="InterPro" id="IPR055508">
    <property type="entry name" value="DUF7081"/>
</dbReference>
<evidence type="ECO:0000256" key="5">
    <source>
        <dbReference type="ARBA" id="ARBA00023242"/>
    </source>
</evidence>
<dbReference type="Pfam" id="PF23299">
    <property type="entry name" value="DUF7081"/>
    <property type="match status" value="1"/>
</dbReference>
<dbReference type="Pfam" id="PF07227">
    <property type="entry name" value="PHD_Oberon"/>
    <property type="match status" value="1"/>
</dbReference>
<evidence type="ECO:0000259" key="7">
    <source>
        <dbReference type="Pfam" id="PF07227"/>
    </source>
</evidence>
<name>A0AAP0X371_LIQFO</name>
<keyword evidence="3" id="KW-0863">Zinc-finger</keyword>
<keyword evidence="11" id="KW-1185">Reference proteome</keyword>
<dbReference type="Proteomes" id="UP001415857">
    <property type="component" value="Unassembled WGS sequence"/>
</dbReference>
<dbReference type="PANTHER" id="PTHR33345:SF6">
    <property type="entry name" value="OS03G0747200 PROTEIN"/>
    <property type="match status" value="1"/>
</dbReference>
<dbReference type="PANTHER" id="PTHR33345">
    <property type="entry name" value="ADAPTER PROTEIN, PUTATIVE-RELATED"/>
    <property type="match status" value="1"/>
</dbReference>
<dbReference type="GO" id="GO:0008270">
    <property type="term" value="F:zinc ion binding"/>
    <property type="evidence" value="ECO:0007669"/>
    <property type="project" value="UniProtKB-KW"/>
</dbReference>
<evidence type="ECO:0000256" key="3">
    <source>
        <dbReference type="ARBA" id="ARBA00022771"/>
    </source>
</evidence>
<feature type="domain" description="DUF7081" evidence="8">
    <location>
        <begin position="25"/>
        <end position="116"/>
    </location>
</feature>
<evidence type="ECO:0000259" key="8">
    <source>
        <dbReference type="Pfam" id="PF23299"/>
    </source>
</evidence>
<evidence type="ECO:0000256" key="1">
    <source>
        <dbReference type="ARBA" id="ARBA00004123"/>
    </source>
</evidence>
<evidence type="ECO:0000313" key="11">
    <source>
        <dbReference type="Proteomes" id="UP001415857"/>
    </source>
</evidence>
<accession>A0AAP0X371</accession>
<sequence length="483" mass="53780">MEIDNPEENNGNTAGIKQNDFILRPVSSNSSGEGLPYAPIDWPNPGDTWGWKVGKRIAMSGYHLDRYLYIPRRFQTATNKRRAFASKLSVKQFIQTAFPSADVDAFFASFSWKIPSYNLSLTKGDELGCPLSNVAPEEIAEHSASDSQSDTGRCKAGNKMCNSLIVEAGDTPLAAMPCDICCGEPGFCRDCCCILCCKTINSAHGGYSYIKCEAIVGEGYICGHVAHLDCALRSYMAGTVGGSIGLDVEYYCRRCDARTDLVSHVTRLIQTCESIESRDDIERILNVGVCILRGSQKATAKMLLSRIELALEKLKCGTCLEDIWKVKDDISAIPRDECRRENATLEVRNHLQPLDFTADSDQQIVSISSDHQIDSLKLEDEIYQVLQALRKSQDSEYKIAEERLNAQKNYLLNLYQQLEKERSELASRTSSADPDALLDAVLNRMDQIKREVMTLRDMEEVGKGFGKTSKGILKEHFGLEIDD</sequence>
<reference evidence="10 11" key="1">
    <citation type="journal article" date="2024" name="Plant J.">
        <title>Genome sequences and population genomics reveal climatic adaptation and genomic divergence between two closely related sweetgum species.</title>
        <authorList>
            <person name="Xu W.Q."/>
            <person name="Ren C.Q."/>
            <person name="Zhang X.Y."/>
            <person name="Comes H.P."/>
            <person name="Liu X.H."/>
            <person name="Li Y.G."/>
            <person name="Kettle C.J."/>
            <person name="Jalonen R."/>
            <person name="Gaisberger H."/>
            <person name="Ma Y.Z."/>
            <person name="Qiu Y.X."/>
        </authorList>
    </citation>
    <scope>NUCLEOTIDE SEQUENCE [LARGE SCALE GENOMIC DNA]</scope>
    <source>
        <strain evidence="10">Hangzhou</strain>
    </source>
</reference>
<gene>
    <name evidence="10" type="ORF">L1049_016594</name>
</gene>
<dbReference type="EMBL" id="JBBPBK010000003">
    <property type="protein sequence ID" value="KAK9288146.1"/>
    <property type="molecule type" value="Genomic_DNA"/>
</dbReference>
<dbReference type="Pfam" id="PF24590">
    <property type="entry name" value="DUF7615"/>
    <property type="match status" value="1"/>
</dbReference>
<keyword evidence="4" id="KW-0862">Zinc</keyword>
<evidence type="ECO:0000313" key="10">
    <source>
        <dbReference type="EMBL" id="KAK9288146.1"/>
    </source>
</evidence>
<feature type="coiled-coil region" evidence="6">
    <location>
        <begin position="401"/>
        <end position="458"/>
    </location>
</feature>